<dbReference type="InterPro" id="IPR055166">
    <property type="entry name" value="Transc_reg_Sar_Rot_HTH"/>
</dbReference>
<dbReference type="Pfam" id="PF22381">
    <property type="entry name" value="Staph_reg_Sar_Rot"/>
    <property type="match status" value="1"/>
</dbReference>
<keyword evidence="2" id="KW-0805">Transcription regulation</keyword>
<evidence type="ECO:0000256" key="7">
    <source>
        <dbReference type="ARBA" id="ARBA00047207"/>
    </source>
</evidence>
<dbReference type="Gene3D" id="1.10.10.10">
    <property type="entry name" value="Winged helix-like DNA-binding domain superfamily/Winged helix DNA-binding domain"/>
    <property type="match status" value="1"/>
</dbReference>
<gene>
    <name evidence="9" type="ORF">ACFSKK_01925</name>
</gene>
<dbReference type="SUPFAM" id="SSF46785">
    <property type="entry name" value="Winged helix' DNA-binding domain"/>
    <property type="match status" value="1"/>
</dbReference>
<keyword evidence="10" id="KW-1185">Reference proteome</keyword>
<dbReference type="PANTHER" id="PTHR42756">
    <property type="entry name" value="TRANSCRIPTIONAL REGULATOR, MARR"/>
    <property type="match status" value="1"/>
</dbReference>
<evidence type="ECO:0000259" key="8">
    <source>
        <dbReference type="PROSITE" id="PS50995"/>
    </source>
</evidence>
<reference evidence="10" key="1">
    <citation type="journal article" date="2019" name="Int. J. Syst. Evol. Microbiol.">
        <title>The Global Catalogue of Microorganisms (GCM) 10K type strain sequencing project: providing services to taxonomists for standard genome sequencing and annotation.</title>
        <authorList>
            <consortium name="The Broad Institute Genomics Platform"/>
            <consortium name="The Broad Institute Genome Sequencing Center for Infectious Disease"/>
            <person name="Wu L."/>
            <person name="Ma J."/>
        </authorList>
    </citation>
    <scope>NUCLEOTIDE SEQUENCE [LARGE SCALE GENOMIC DNA]</scope>
    <source>
        <strain evidence="10">CGMCC 1.15474</strain>
    </source>
</reference>
<evidence type="ECO:0000256" key="6">
    <source>
        <dbReference type="ARBA" id="ARBA00047188"/>
    </source>
</evidence>
<proteinExistence type="inferred from homology"/>
<dbReference type="InterPro" id="IPR000835">
    <property type="entry name" value="HTH_MarR-typ"/>
</dbReference>
<evidence type="ECO:0000256" key="5">
    <source>
        <dbReference type="ARBA" id="ARBA00046337"/>
    </source>
</evidence>
<comment type="caution">
    <text evidence="9">The sequence shown here is derived from an EMBL/GenBank/DDBJ whole genome shotgun (WGS) entry which is preliminary data.</text>
</comment>
<comment type="similarity">
    <text evidence="5">Belongs to the SarZ family.</text>
</comment>
<evidence type="ECO:0000313" key="9">
    <source>
        <dbReference type="EMBL" id="MFD2212464.1"/>
    </source>
</evidence>
<evidence type="ECO:0000256" key="4">
    <source>
        <dbReference type="ARBA" id="ARBA00023163"/>
    </source>
</evidence>
<comment type="subcellular location">
    <subcellularLocation>
        <location evidence="1">Cytoplasm</location>
    </subcellularLocation>
</comment>
<keyword evidence="4" id="KW-0804">Transcription</keyword>
<protein>
    <recommendedName>
        <fullName evidence="6">HTH-type transcriptional regulator SarZ</fullName>
    </recommendedName>
    <alternativeName>
        <fullName evidence="7">Staphylococcal accessory regulator Z</fullName>
    </alternativeName>
</protein>
<dbReference type="RefSeq" id="WP_247342397.1">
    <property type="nucleotide sequence ID" value="NZ_CP095550.1"/>
</dbReference>
<evidence type="ECO:0000256" key="1">
    <source>
        <dbReference type="ARBA" id="ARBA00004496"/>
    </source>
</evidence>
<dbReference type="PROSITE" id="PS50995">
    <property type="entry name" value="HTH_MARR_2"/>
    <property type="match status" value="1"/>
</dbReference>
<dbReference type="InterPro" id="IPR036390">
    <property type="entry name" value="WH_DNA-bd_sf"/>
</dbReference>
<dbReference type="EMBL" id="JBHUIK010000001">
    <property type="protein sequence ID" value="MFD2212464.1"/>
    <property type="molecule type" value="Genomic_DNA"/>
</dbReference>
<evidence type="ECO:0000256" key="3">
    <source>
        <dbReference type="ARBA" id="ARBA00023125"/>
    </source>
</evidence>
<accession>A0ABW5BU48</accession>
<keyword evidence="3" id="KW-0238">DNA-binding</keyword>
<organism evidence="9 10">
    <name type="scientific">Metabacillus endolithicus</name>
    <dbReference type="NCBI Taxonomy" id="1535204"/>
    <lineage>
        <taxon>Bacteria</taxon>
        <taxon>Bacillati</taxon>
        <taxon>Bacillota</taxon>
        <taxon>Bacilli</taxon>
        <taxon>Bacillales</taxon>
        <taxon>Bacillaceae</taxon>
        <taxon>Metabacillus</taxon>
    </lineage>
</organism>
<name>A0ABW5BU48_9BACI</name>
<sequence length="147" mass="16992">MNDFLTLENQLCFAIYETGSQFTKLYTKALKEFGITYPQYLVLLALWEKDGLTVKELGEKLNLGTGTLTPMVKRLEANGWVTKERSSIDERKVSIYLQAKAIEEKEAISEKITKEIVLCNIELQEYEQLMRNLKLLQQKLVKRNNGL</sequence>
<dbReference type="InterPro" id="IPR036388">
    <property type="entry name" value="WH-like_DNA-bd_sf"/>
</dbReference>
<evidence type="ECO:0000256" key="2">
    <source>
        <dbReference type="ARBA" id="ARBA00023015"/>
    </source>
</evidence>
<dbReference type="PANTHER" id="PTHR42756:SF1">
    <property type="entry name" value="TRANSCRIPTIONAL REPRESSOR OF EMRAB OPERON"/>
    <property type="match status" value="1"/>
</dbReference>
<feature type="domain" description="HTH marR-type" evidence="8">
    <location>
        <begin position="8"/>
        <end position="138"/>
    </location>
</feature>
<dbReference type="Proteomes" id="UP001597318">
    <property type="component" value="Unassembled WGS sequence"/>
</dbReference>
<dbReference type="SMART" id="SM00347">
    <property type="entry name" value="HTH_MARR"/>
    <property type="match status" value="1"/>
</dbReference>
<evidence type="ECO:0000313" key="10">
    <source>
        <dbReference type="Proteomes" id="UP001597318"/>
    </source>
</evidence>